<evidence type="ECO:0000256" key="5">
    <source>
        <dbReference type="ARBA" id="ARBA00022723"/>
    </source>
</evidence>
<evidence type="ECO:0000256" key="10">
    <source>
        <dbReference type="ARBA" id="ARBA00022989"/>
    </source>
</evidence>
<dbReference type="PANTHER" id="PTHR42861">
    <property type="entry name" value="CALCIUM-TRANSPORTING ATPASE"/>
    <property type="match status" value="1"/>
</dbReference>
<dbReference type="InterPro" id="IPR023298">
    <property type="entry name" value="ATPase_P-typ_TM_dom_sf"/>
</dbReference>
<evidence type="ECO:0000256" key="7">
    <source>
        <dbReference type="ARBA" id="ARBA00022840"/>
    </source>
</evidence>
<evidence type="ECO:0000256" key="2">
    <source>
        <dbReference type="ARBA" id="ARBA00022475"/>
    </source>
</evidence>
<dbReference type="PROSITE" id="PS00154">
    <property type="entry name" value="ATPASE_E1_E2"/>
    <property type="match status" value="1"/>
</dbReference>
<feature type="transmembrane region" description="Helical" evidence="16">
    <location>
        <begin position="805"/>
        <end position="826"/>
    </location>
</feature>
<dbReference type="InterPro" id="IPR023214">
    <property type="entry name" value="HAD_sf"/>
</dbReference>
<evidence type="ECO:0000256" key="15">
    <source>
        <dbReference type="ARBA" id="ARBA00073045"/>
    </source>
</evidence>
<feature type="transmembrane region" description="Helical" evidence="16">
    <location>
        <begin position="78"/>
        <end position="97"/>
    </location>
</feature>
<evidence type="ECO:0000256" key="4">
    <source>
        <dbReference type="ARBA" id="ARBA00022692"/>
    </source>
</evidence>
<feature type="transmembrane region" description="Helical" evidence="16">
    <location>
        <begin position="272"/>
        <end position="301"/>
    </location>
</feature>
<dbReference type="Pfam" id="PF00690">
    <property type="entry name" value="Cation_ATPase_N"/>
    <property type="match status" value="1"/>
</dbReference>
<dbReference type="Gene3D" id="3.40.1110.10">
    <property type="entry name" value="Calcium-transporting ATPase, cytoplasmic domain N"/>
    <property type="match status" value="2"/>
</dbReference>
<dbReference type="EMBL" id="CP002077">
    <property type="protein sequence ID" value="ADK87055.1"/>
    <property type="molecule type" value="Genomic_DNA"/>
</dbReference>
<dbReference type="HOGENOM" id="CLU_002360_1_1_14"/>
<dbReference type="GeneID" id="66609145"/>
<gene>
    <name evidence="18" type="ordered locus">MPNE_0241</name>
</gene>
<dbReference type="SUPFAM" id="SSF81665">
    <property type="entry name" value="Calcium ATPase, transmembrane domain M"/>
    <property type="match status" value="1"/>
</dbReference>
<name>A0A0H3DLD0_MYCPB</name>
<dbReference type="Gene3D" id="2.70.150.10">
    <property type="entry name" value="Calcium-transporting ATPase, cytoplasmic transduction domain A"/>
    <property type="match status" value="1"/>
</dbReference>
<dbReference type="InterPro" id="IPR044492">
    <property type="entry name" value="P_typ_ATPase_HD_dom"/>
</dbReference>
<keyword evidence="5" id="KW-0479">Metal-binding</keyword>
<dbReference type="SFLD" id="SFLDF00027">
    <property type="entry name" value="p-type_atpase"/>
    <property type="match status" value="1"/>
</dbReference>
<dbReference type="InterPro" id="IPR004014">
    <property type="entry name" value="ATPase_P-typ_cation-transptr_N"/>
</dbReference>
<dbReference type="PATRIC" id="fig|722438.3.peg.234"/>
<dbReference type="eggNOG" id="COG0474">
    <property type="taxonomic scope" value="Bacteria"/>
</dbReference>
<keyword evidence="9" id="KW-1278">Translocase</keyword>
<dbReference type="Pfam" id="PF00122">
    <property type="entry name" value="E1-E2_ATPase"/>
    <property type="match status" value="1"/>
</dbReference>
<feature type="transmembrane region" description="Helical" evidence="16">
    <location>
        <begin position="838"/>
        <end position="858"/>
    </location>
</feature>
<dbReference type="SFLD" id="SFLDG00002">
    <property type="entry name" value="C1.7:_P-type_atpase_like"/>
    <property type="match status" value="1"/>
</dbReference>
<dbReference type="SUPFAM" id="SSF56784">
    <property type="entry name" value="HAD-like"/>
    <property type="match status" value="1"/>
</dbReference>
<feature type="transmembrane region" description="Helical" evidence="16">
    <location>
        <begin position="645"/>
        <end position="668"/>
    </location>
</feature>
<organism evidence="18 19">
    <name type="scientific">Mycoplasmoides pneumoniae (strain ATCC 15531 / DSM 23978 / CIP 103766 / NBRC 14401 / NCTC 10119 / FH)</name>
    <name type="common">Mycoplasma pneumoniae</name>
    <dbReference type="NCBI Taxonomy" id="722438"/>
    <lineage>
        <taxon>Bacteria</taxon>
        <taxon>Bacillati</taxon>
        <taxon>Mycoplasmatota</taxon>
        <taxon>Mycoplasmoidales</taxon>
        <taxon>Mycoplasmoidaceae</taxon>
        <taxon>Mycoplasmoides</taxon>
    </lineage>
</organism>
<evidence type="ECO:0000313" key="18">
    <source>
        <dbReference type="EMBL" id="ADK87055.1"/>
    </source>
</evidence>
<reference evidence="18 19" key="1">
    <citation type="journal article" date="2010" name="Appl. Environ. Microbiol.">
        <title>Targeted chromosomal knockouts in Mycoplasma pneumoniae.</title>
        <authorList>
            <person name="Krishnakumar R."/>
            <person name="Assad-Garcia N."/>
            <person name="Benders G.A."/>
            <person name="Phan Q."/>
            <person name="Montague M.G."/>
            <person name="Glass J.I."/>
        </authorList>
    </citation>
    <scope>NUCLEOTIDE SEQUENCE [LARGE SCALE GENOMIC DNA]</scope>
    <source>
        <strain evidence="19">ATCC 15531 / DSM 22911 / NBRC 14401 / NCTC 10119 / FH</strain>
    </source>
</reference>
<dbReference type="InterPro" id="IPR023299">
    <property type="entry name" value="ATPase_P-typ_cyto_dom_N"/>
</dbReference>
<proteinExistence type="inferred from homology"/>
<dbReference type="InterPro" id="IPR018303">
    <property type="entry name" value="ATPase_P-typ_P_site"/>
</dbReference>
<evidence type="ECO:0000256" key="12">
    <source>
        <dbReference type="ARBA" id="ARBA00049360"/>
    </source>
</evidence>
<dbReference type="PRINTS" id="PR00120">
    <property type="entry name" value="HATPASE"/>
</dbReference>
<dbReference type="AlphaFoldDB" id="A0A0H3DLD0"/>
<dbReference type="GO" id="GO:0005886">
    <property type="term" value="C:plasma membrane"/>
    <property type="evidence" value="ECO:0007669"/>
    <property type="project" value="UniProtKB-SubCell"/>
</dbReference>
<feature type="transmembrane region" description="Helical" evidence="16">
    <location>
        <begin position="43"/>
        <end position="66"/>
    </location>
</feature>
<keyword evidence="7" id="KW-0067">ATP-binding</keyword>
<dbReference type="InterPro" id="IPR006068">
    <property type="entry name" value="ATPase_P-typ_cation-transptr_C"/>
</dbReference>
<feature type="transmembrane region" description="Helical" evidence="16">
    <location>
        <begin position="771"/>
        <end position="793"/>
    </location>
</feature>
<keyword evidence="2" id="KW-1003">Cell membrane</keyword>
<accession>A0A0H3DLD0</accession>
<keyword evidence="11 16" id="KW-0472">Membrane</keyword>
<dbReference type="GO" id="GO:0005524">
    <property type="term" value="F:ATP binding"/>
    <property type="evidence" value="ECO:0007669"/>
    <property type="project" value="UniProtKB-KW"/>
</dbReference>
<evidence type="ECO:0000256" key="14">
    <source>
        <dbReference type="ARBA" id="ARBA00061019"/>
    </source>
</evidence>
<dbReference type="Gene3D" id="1.20.1110.10">
    <property type="entry name" value="Calcium-transporting ATPase, transmembrane domain"/>
    <property type="match status" value="2"/>
</dbReference>
<keyword evidence="4 16" id="KW-0812">Transmembrane</keyword>
<evidence type="ECO:0000256" key="9">
    <source>
        <dbReference type="ARBA" id="ARBA00022967"/>
    </source>
</evidence>
<dbReference type="SMART" id="SM00831">
    <property type="entry name" value="Cation_ATPase_N"/>
    <property type="match status" value="1"/>
</dbReference>
<comment type="subcellular location">
    <subcellularLocation>
        <location evidence="1">Cell membrane</location>
        <topology evidence="1">Multi-pass membrane protein</topology>
    </subcellularLocation>
</comment>
<dbReference type="FunFam" id="1.20.1110.10:FF:000154">
    <property type="match status" value="1"/>
</dbReference>
<dbReference type="SUPFAM" id="SSF81653">
    <property type="entry name" value="Calcium ATPase, transduction domain A"/>
    <property type="match status" value="1"/>
</dbReference>
<keyword evidence="8" id="KW-0460">Magnesium</keyword>
<keyword evidence="6" id="KW-0547">Nucleotide-binding</keyword>
<evidence type="ECO:0000256" key="16">
    <source>
        <dbReference type="SAM" id="Phobius"/>
    </source>
</evidence>
<dbReference type="Pfam" id="PF00689">
    <property type="entry name" value="Cation_ATPase_C"/>
    <property type="match status" value="1"/>
</dbReference>
<comment type="similarity">
    <text evidence="14">Belongs to the cation transport ATPase (P-type) (TC 3.A.3) family. Type II subfamily.</text>
</comment>
<keyword evidence="3" id="KW-0597">Phosphoprotein</keyword>
<feature type="transmembrane region" description="Helical" evidence="16">
    <location>
        <begin position="243"/>
        <end position="266"/>
    </location>
</feature>
<evidence type="ECO:0000256" key="1">
    <source>
        <dbReference type="ARBA" id="ARBA00004651"/>
    </source>
</evidence>
<dbReference type="SFLD" id="SFLDS00003">
    <property type="entry name" value="Haloacid_Dehalogenase"/>
    <property type="match status" value="1"/>
</dbReference>
<evidence type="ECO:0000256" key="3">
    <source>
        <dbReference type="ARBA" id="ARBA00022553"/>
    </source>
</evidence>
<evidence type="ECO:0000256" key="13">
    <source>
        <dbReference type="ARBA" id="ARBA00054477"/>
    </source>
</evidence>
<dbReference type="Pfam" id="PF13246">
    <property type="entry name" value="Cation_ATPase"/>
    <property type="match status" value="1"/>
</dbReference>
<dbReference type="InterPro" id="IPR008250">
    <property type="entry name" value="ATPase_P-typ_transduc_dom_A_sf"/>
</dbReference>
<evidence type="ECO:0000313" key="19">
    <source>
        <dbReference type="Proteomes" id="UP000007756"/>
    </source>
</evidence>
<dbReference type="InterPro" id="IPR001757">
    <property type="entry name" value="P_typ_ATPase"/>
</dbReference>
<sequence>MNKWTGLSAAAVLESRAQHGANLIPTKKLTPFWLLFLEQFKSLVVILLLVATILSLVVAIISGVNANWLFDHNLVIEWTQPFVILITVLANSLIGSIQEFKAQKSAHTLKSLTQPFTRVFREEGLVSLPVGEVVVGDIIFLEAGDIIPADGKVLQANHLRCMESFLTGESVPVDKSVVNTGGKGLLEQTNLLFSGAQVVFGSGVFEVTAVGLNTQVGQIVKTVDSSATKLSPLQQKLEKVGKWFSWFGLGLFVVVFLVQLGLLGFHNFSANWSIALIGAIALVVAIIPEGLVTFINVIFALSVQKLTKQKAIIKYLAAIETLGGVQIICTDKTGTLTQNKMKVVDYFCFSNTTQTDLARALCLCNNATVNTNGDSTGDPTEIALLQWLDRDGLELNHYTRVYEKAFDSNRKLMSVVVQKDNRFIVIVKGAHDVLLPLCKGLDSNQIKPLIDERASNGLRNLAVGLKVLYCFDPENTQTVNELESELDFLGFVSLQDPPRIESKAAIMACHQANITPIMITGDHLKTATAIAKELGILTDERQAILGVDLDPAKIMEYRVFARVTPQQKLEIVNAWKQAGYTVAVTGDGVNDAPALVTSDVGCCMGQTGVDIAKDAADVIISDDNFATIVNGIEQGRKTFLTCKRVLFNLFLTSIAGTIVVLLGLFVLGEVFREQLSKANHNFQVFTPTQLLIINLFVHGFPAVALAIQPVQEKLMLKPFSTKNLFYNRGGFDLIWQSLLLSFLTLLFYSLGMVYAINDPELGKSGDLINRAGATCGFMVLGGSAALNSLNLMVDRPLVATNPKHYGIVWLGALSSIFVFLLIIFINPLGLVFSTLKDLTAHPVLIGYSFGGVLLYMTINEVVKLIRLSYGSV</sequence>
<evidence type="ECO:0000256" key="8">
    <source>
        <dbReference type="ARBA" id="ARBA00022842"/>
    </source>
</evidence>
<dbReference type="GO" id="GO:0046872">
    <property type="term" value="F:metal ion binding"/>
    <property type="evidence" value="ECO:0007669"/>
    <property type="project" value="UniProtKB-KW"/>
</dbReference>
<dbReference type="Gene3D" id="3.40.50.1000">
    <property type="entry name" value="HAD superfamily/HAD-like"/>
    <property type="match status" value="2"/>
</dbReference>
<dbReference type="InterPro" id="IPR059000">
    <property type="entry name" value="ATPase_P-type_domA"/>
</dbReference>
<comment type="catalytic activity">
    <reaction evidence="12">
        <text>ATP + H2O = ADP + phosphate + H(+)</text>
        <dbReference type="Rhea" id="RHEA:13065"/>
        <dbReference type="ChEBI" id="CHEBI:15377"/>
        <dbReference type="ChEBI" id="CHEBI:15378"/>
        <dbReference type="ChEBI" id="CHEBI:30616"/>
        <dbReference type="ChEBI" id="CHEBI:43474"/>
        <dbReference type="ChEBI" id="CHEBI:456216"/>
    </reaction>
</comment>
<dbReference type="GO" id="GO:0016887">
    <property type="term" value="F:ATP hydrolysis activity"/>
    <property type="evidence" value="ECO:0007669"/>
    <property type="project" value="InterPro"/>
</dbReference>
<dbReference type="STRING" id="722438.F539_01175"/>
<dbReference type="RefSeq" id="WP_014325404.1">
    <property type="nucleotide sequence ID" value="NZ_CP010546.1"/>
</dbReference>
<protein>
    <recommendedName>
        <fullName evidence="15">Probable cation-transporting P-type ATPase</fullName>
    </recommendedName>
</protein>
<evidence type="ECO:0000256" key="6">
    <source>
        <dbReference type="ARBA" id="ARBA00022741"/>
    </source>
</evidence>
<evidence type="ECO:0000256" key="11">
    <source>
        <dbReference type="ARBA" id="ARBA00023136"/>
    </source>
</evidence>
<feature type="transmembrane region" description="Helical" evidence="16">
    <location>
        <begin position="688"/>
        <end position="710"/>
    </location>
</feature>
<feature type="domain" description="Cation-transporting P-type ATPase N-terminal" evidence="17">
    <location>
        <begin position="3"/>
        <end position="60"/>
    </location>
</feature>
<feature type="transmembrane region" description="Helical" evidence="16">
    <location>
        <begin position="731"/>
        <end position="751"/>
    </location>
</feature>
<dbReference type="Proteomes" id="UP000007756">
    <property type="component" value="Chromosome"/>
</dbReference>
<evidence type="ECO:0000259" key="17">
    <source>
        <dbReference type="SMART" id="SM00831"/>
    </source>
</evidence>
<keyword evidence="10 16" id="KW-1133">Transmembrane helix</keyword>
<dbReference type="KEGG" id="mpj:MPNE_0241"/>
<dbReference type="InterPro" id="IPR036412">
    <property type="entry name" value="HAD-like_sf"/>
</dbReference>
<comment type="function">
    <text evidence="13">Could mediate calcium influx.</text>
</comment>
<dbReference type="PaxDb" id="722438-MPNE_0241"/>
<dbReference type="PRINTS" id="PR00119">
    <property type="entry name" value="CATATPASE"/>
</dbReference>
<dbReference type="NCBIfam" id="TIGR01494">
    <property type="entry name" value="ATPase_P-type"/>
    <property type="match status" value="2"/>
</dbReference>